<dbReference type="RefSeq" id="WP_201156408.1">
    <property type="nucleotide sequence ID" value="NZ_NHSD01000146.1"/>
</dbReference>
<organism evidence="1 2">
    <name type="scientific">Rhodobaculum claviforme</name>
    <dbReference type="NCBI Taxonomy" id="1549854"/>
    <lineage>
        <taxon>Bacteria</taxon>
        <taxon>Pseudomonadati</taxon>
        <taxon>Pseudomonadota</taxon>
        <taxon>Alphaproteobacteria</taxon>
        <taxon>Rhodobacterales</taxon>
        <taxon>Paracoccaceae</taxon>
        <taxon>Rhodobaculum</taxon>
    </lineage>
</organism>
<comment type="caution">
    <text evidence="1">The sequence shown here is derived from an EMBL/GenBank/DDBJ whole genome shotgun (WGS) entry which is preliminary data.</text>
</comment>
<sequence length="241" mass="25388">MATAGPASQDDTTAAIRARIVEDPALVLDDAEVLRALAEAGAAAAGDNVVDLRGLAMARLEERLSRLEGTHRAVIGAAYENQAATAQVHRAVLRLSEEIRFEGFLEALAGEVTDILRLVSVRLVLESDRPDGAPPQARAGGVLDICARGTVEAAFVAGRAGPVRRPIVLRETPRGGTGLHGARAAEVRSEALLRLDLGEGRLPGLLVLGSGDARQFRAGQATDLLGFFAGMVERAMRRYLG</sequence>
<dbReference type="Gene3D" id="3.30.450.40">
    <property type="match status" value="1"/>
</dbReference>
<dbReference type="Pfam" id="PF04340">
    <property type="entry name" value="DUF484"/>
    <property type="match status" value="1"/>
</dbReference>
<reference evidence="1" key="2">
    <citation type="journal article" date="2020" name="Microorganisms">
        <title>Osmotic Adaptation and Compatible Solute Biosynthesis of Phototrophic Bacteria as Revealed from Genome Analyses.</title>
        <authorList>
            <person name="Imhoff J.F."/>
            <person name="Rahn T."/>
            <person name="Kunzel S."/>
            <person name="Keller A."/>
            <person name="Neulinger S.C."/>
        </authorList>
    </citation>
    <scope>NUCLEOTIDE SEQUENCE</scope>
    <source>
        <strain evidence="1">LMG 28126</strain>
    </source>
</reference>
<dbReference type="Proteomes" id="UP000706333">
    <property type="component" value="Unassembled WGS sequence"/>
</dbReference>
<dbReference type="EMBL" id="NHSD01000146">
    <property type="protein sequence ID" value="MBK5926638.1"/>
    <property type="molecule type" value="Genomic_DNA"/>
</dbReference>
<evidence type="ECO:0008006" key="3">
    <source>
        <dbReference type="Google" id="ProtNLM"/>
    </source>
</evidence>
<proteinExistence type="predicted"/>
<gene>
    <name evidence="1" type="ORF">CCR87_04620</name>
</gene>
<keyword evidence="2" id="KW-1185">Reference proteome</keyword>
<protein>
    <recommendedName>
        <fullName evidence="3">DUF484 family protein</fullName>
    </recommendedName>
</protein>
<reference evidence="1" key="1">
    <citation type="submission" date="2017-05" db="EMBL/GenBank/DDBJ databases">
        <authorList>
            <person name="Imhoff J.F."/>
            <person name="Rahn T."/>
            <person name="Kuenzel S."/>
            <person name="Neulinger S.C."/>
        </authorList>
    </citation>
    <scope>NUCLEOTIDE SEQUENCE</scope>
    <source>
        <strain evidence="1">LMG 28126</strain>
    </source>
</reference>
<dbReference type="InterPro" id="IPR007435">
    <property type="entry name" value="DUF484"/>
</dbReference>
<dbReference type="AlphaFoldDB" id="A0A934WIJ8"/>
<evidence type="ECO:0000313" key="2">
    <source>
        <dbReference type="Proteomes" id="UP000706333"/>
    </source>
</evidence>
<name>A0A934WIJ8_9RHOB</name>
<evidence type="ECO:0000313" key="1">
    <source>
        <dbReference type="EMBL" id="MBK5926638.1"/>
    </source>
</evidence>
<accession>A0A934WIJ8</accession>
<dbReference type="InterPro" id="IPR029016">
    <property type="entry name" value="GAF-like_dom_sf"/>
</dbReference>